<dbReference type="Gene3D" id="3.20.20.80">
    <property type="entry name" value="Glycosidases"/>
    <property type="match status" value="2"/>
</dbReference>
<evidence type="ECO:0000256" key="2">
    <source>
        <dbReference type="ARBA" id="ARBA00022801"/>
    </source>
</evidence>
<feature type="region of interest" description="Disordered" evidence="5">
    <location>
        <begin position="1"/>
        <end position="22"/>
    </location>
</feature>
<dbReference type="InterPro" id="IPR001360">
    <property type="entry name" value="Glyco_hydro_1"/>
</dbReference>
<dbReference type="PANTHER" id="PTHR10353">
    <property type="entry name" value="GLYCOSYL HYDROLASE"/>
    <property type="match status" value="1"/>
</dbReference>
<dbReference type="Pfam" id="PF00232">
    <property type="entry name" value="Glyco_hydro_1"/>
    <property type="match status" value="4"/>
</dbReference>
<organism evidence="6">
    <name type="scientific">Sesamum radiatum</name>
    <name type="common">Black benniseed</name>
    <dbReference type="NCBI Taxonomy" id="300843"/>
    <lineage>
        <taxon>Eukaryota</taxon>
        <taxon>Viridiplantae</taxon>
        <taxon>Streptophyta</taxon>
        <taxon>Embryophyta</taxon>
        <taxon>Tracheophyta</taxon>
        <taxon>Spermatophyta</taxon>
        <taxon>Magnoliopsida</taxon>
        <taxon>eudicotyledons</taxon>
        <taxon>Gunneridae</taxon>
        <taxon>Pentapetalae</taxon>
        <taxon>asterids</taxon>
        <taxon>lamiids</taxon>
        <taxon>Lamiales</taxon>
        <taxon>Pedaliaceae</taxon>
        <taxon>Sesamum</taxon>
    </lineage>
</organism>
<keyword evidence="2" id="KW-0378">Hydrolase</keyword>
<proteinExistence type="inferred from homology"/>
<evidence type="ECO:0000256" key="3">
    <source>
        <dbReference type="ARBA" id="ARBA00023295"/>
    </source>
</evidence>
<feature type="compositionally biased region" description="Low complexity" evidence="5">
    <location>
        <begin position="193"/>
        <end position="205"/>
    </location>
</feature>
<dbReference type="GO" id="GO:0005975">
    <property type="term" value="P:carbohydrate metabolic process"/>
    <property type="evidence" value="ECO:0007669"/>
    <property type="project" value="InterPro"/>
</dbReference>
<reference evidence="6" key="2">
    <citation type="journal article" date="2024" name="Plant">
        <title>Genomic evolution and insights into agronomic trait innovations of Sesamum species.</title>
        <authorList>
            <person name="Miao H."/>
            <person name="Wang L."/>
            <person name="Qu L."/>
            <person name="Liu H."/>
            <person name="Sun Y."/>
            <person name="Le M."/>
            <person name="Wang Q."/>
            <person name="Wei S."/>
            <person name="Zheng Y."/>
            <person name="Lin W."/>
            <person name="Duan Y."/>
            <person name="Cao H."/>
            <person name="Xiong S."/>
            <person name="Wang X."/>
            <person name="Wei L."/>
            <person name="Li C."/>
            <person name="Ma Q."/>
            <person name="Ju M."/>
            <person name="Zhao R."/>
            <person name="Li G."/>
            <person name="Mu C."/>
            <person name="Tian Q."/>
            <person name="Mei H."/>
            <person name="Zhang T."/>
            <person name="Gao T."/>
            <person name="Zhang H."/>
        </authorList>
    </citation>
    <scope>NUCLEOTIDE SEQUENCE</scope>
    <source>
        <strain evidence="6">G02</strain>
    </source>
</reference>
<dbReference type="PROSITE" id="PS00653">
    <property type="entry name" value="GLYCOSYL_HYDROL_F1_2"/>
    <property type="match status" value="1"/>
</dbReference>
<feature type="region of interest" description="Disordered" evidence="5">
    <location>
        <begin position="185"/>
        <end position="205"/>
    </location>
</feature>
<comment type="caution">
    <text evidence="6">The sequence shown here is derived from an EMBL/GenBank/DDBJ whole genome shotgun (WGS) entry which is preliminary data.</text>
</comment>
<name>A0AAW2WJ84_SESRA</name>
<dbReference type="AlphaFoldDB" id="A0AAW2WJ84"/>
<keyword evidence="3" id="KW-0326">Glycosidase</keyword>
<evidence type="ECO:0000256" key="1">
    <source>
        <dbReference type="ARBA" id="ARBA00010838"/>
    </source>
</evidence>
<dbReference type="EMBL" id="JACGWJ010000001">
    <property type="protein sequence ID" value="KAL0440746.1"/>
    <property type="molecule type" value="Genomic_DNA"/>
</dbReference>
<dbReference type="PANTHER" id="PTHR10353:SF137">
    <property type="entry name" value="MYROSINASE 3-RELATED"/>
    <property type="match status" value="1"/>
</dbReference>
<evidence type="ECO:0000256" key="4">
    <source>
        <dbReference type="RuleBase" id="RU003690"/>
    </source>
</evidence>
<dbReference type="SUPFAM" id="SSF51445">
    <property type="entry name" value="(Trans)glycosidases"/>
    <property type="match status" value="1"/>
</dbReference>
<dbReference type="InterPro" id="IPR017853">
    <property type="entry name" value="GH"/>
</dbReference>
<protein>
    <submittedName>
        <fullName evidence="6">Raucaffricine-O-beta-D-glucosidase</fullName>
    </submittedName>
</protein>
<reference evidence="6" key="1">
    <citation type="submission" date="2020-06" db="EMBL/GenBank/DDBJ databases">
        <authorList>
            <person name="Li T."/>
            <person name="Hu X."/>
            <person name="Zhang T."/>
            <person name="Song X."/>
            <person name="Zhang H."/>
            <person name="Dai N."/>
            <person name="Sheng W."/>
            <person name="Hou X."/>
            <person name="Wei L."/>
        </authorList>
    </citation>
    <scope>NUCLEOTIDE SEQUENCE</scope>
    <source>
        <strain evidence="6">G02</strain>
        <tissue evidence="6">Leaf</tissue>
    </source>
</reference>
<evidence type="ECO:0000313" key="6">
    <source>
        <dbReference type="EMBL" id="KAL0440746.1"/>
    </source>
</evidence>
<dbReference type="PRINTS" id="PR00131">
    <property type="entry name" value="GLHYDRLASE1"/>
</dbReference>
<comment type="similarity">
    <text evidence="1 4">Belongs to the glycosyl hydrolase 1 family.</text>
</comment>
<dbReference type="InterPro" id="IPR033132">
    <property type="entry name" value="GH_1_N_CS"/>
</dbReference>
<gene>
    <name evidence="6" type="ORF">Sradi_0013500</name>
</gene>
<dbReference type="GO" id="GO:0008422">
    <property type="term" value="F:beta-glucosidase activity"/>
    <property type="evidence" value="ECO:0007669"/>
    <property type="project" value="UniProtKB-ARBA"/>
</dbReference>
<accession>A0AAW2WJ84</accession>
<evidence type="ECO:0000256" key="5">
    <source>
        <dbReference type="SAM" id="MobiDB-lite"/>
    </source>
</evidence>
<sequence>MQAKNSTVKSAPKKNLRDSSDISRSDFPEGFIFGTGTSSYQVEGAAAKGGKSISVWDDMTLRTPDMIVDGSNGNVACDMYHRYKDDIKVMKQMGFDGYRFSISWPRVLPGMTPFVTLFHWDLPYCLQLEYGGMLSDQIVNDFVEYAELCFQEFGDRVKFWTTFNEPWSYVVHGYTLEDHYRTDDPTSIDSTVGQPSSQSGQLSLPPNRLSKKVTLFDSTFQPSRNTWFPVNDPAKDAYTAARNLLLCHSAAVQSYREKFQMYQNGTIGIVLVSSCHYAYDSTSQDDQQAVQRAFDFMIGWFLEPVIYGQFPTSMLDAAGDNIVPFSDDEKQGLAGSVDWVGLNYYTADFVAYEKDPSGVGYPADQHCIYSWVADKNDPTLTAKKACVDPTRIQYFQEHLAAILQAIKDLNFDVRGFFAWSYCDNFEWNAGYTSRFGIMYTDYVNNLTRYMKNSAFWFTKFLRASSTTLPAIDIKGQVEKDPAPVSKKRRAT</sequence>